<feature type="domain" description="FMN-binding" evidence="6">
    <location>
        <begin position="86"/>
        <end position="178"/>
    </location>
</feature>
<dbReference type="PANTHER" id="PTHR36118">
    <property type="entry name" value="ION-TRANSLOCATING OXIDOREDUCTASE COMPLEX SUBUNIT G"/>
    <property type="match status" value="1"/>
</dbReference>
<dbReference type="Pfam" id="PF04205">
    <property type="entry name" value="FMN_bind"/>
    <property type="match status" value="1"/>
</dbReference>
<dbReference type="PANTHER" id="PTHR36118:SF1">
    <property type="entry name" value="ION-TRANSLOCATING OXIDOREDUCTASE COMPLEX SUBUNIT G"/>
    <property type="match status" value="1"/>
</dbReference>
<dbReference type="GO" id="GO:0010181">
    <property type="term" value="F:FMN binding"/>
    <property type="evidence" value="ECO:0007669"/>
    <property type="project" value="InterPro"/>
</dbReference>
<dbReference type="InterPro" id="IPR010209">
    <property type="entry name" value="Ion_transpt_RnfG/RsxG"/>
</dbReference>
<keyword evidence="1" id="KW-0813">Transport</keyword>
<evidence type="ECO:0000259" key="6">
    <source>
        <dbReference type="SMART" id="SM00900"/>
    </source>
</evidence>
<accession>A0A0W8G003</accession>
<protein>
    <submittedName>
        <fullName evidence="7">Electron transport complex protein rnfg</fullName>
    </submittedName>
</protein>
<dbReference type="HAMAP" id="MF_00479">
    <property type="entry name" value="RsxG_RnfG"/>
    <property type="match status" value="1"/>
</dbReference>
<evidence type="ECO:0000256" key="3">
    <source>
        <dbReference type="ARBA" id="ARBA00022630"/>
    </source>
</evidence>
<evidence type="ECO:0000256" key="4">
    <source>
        <dbReference type="ARBA" id="ARBA00022643"/>
    </source>
</evidence>
<evidence type="ECO:0000256" key="2">
    <source>
        <dbReference type="ARBA" id="ARBA00022553"/>
    </source>
</evidence>
<dbReference type="GO" id="GO:0009055">
    <property type="term" value="F:electron transfer activity"/>
    <property type="evidence" value="ECO:0007669"/>
    <property type="project" value="InterPro"/>
</dbReference>
<sequence>MKTVIKMLITLSLIGVVSGALLSQISGWAAPKIEMHRKAATEKAIFMVQPTGKDYEKVNAIDFELYKVFDENKNVIGYAMPYEGNGFQGKIRVMVGVKENLNQLVGLEVLEQIETPGLGTKVTEEPFTKQFIDLIAQPKIDWIKGAPASKENEIQAITGATISSVAIVDIINAGLQKLRSVKEEGKL</sequence>
<keyword evidence="4" id="KW-0288">FMN</keyword>
<dbReference type="InterPro" id="IPR007329">
    <property type="entry name" value="FMN-bd"/>
</dbReference>
<evidence type="ECO:0000313" key="7">
    <source>
        <dbReference type="EMBL" id="KUG26480.1"/>
    </source>
</evidence>
<reference evidence="7" key="1">
    <citation type="journal article" date="2015" name="Proc. Natl. Acad. Sci. U.S.A.">
        <title>Networks of energetic and metabolic interactions define dynamics in microbial communities.</title>
        <authorList>
            <person name="Embree M."/>
            <person name="Liu J.K."/>
            <person name="Al-Bassam M.M."/>
            <person name="Zengler K."/>
        </authorList>
    </citation>
    <scope>NUCLEOTIDE SEQUENCE</scope>
</reference>
<keyword evidence="5" id="KW-0249">Electron transport</keyword>
<dbReference type="AlphaFoldDB" id="A0A0W8G003"/>
<keyword evidence="3" id="KW-0285">Flavoprotein</keyword>
<evidence type="ECO:0000256" key="5">
    <source>
        <dbReference type="ARBA" id="ARBA00022982"/>
    </source>
</evidence>
<proteinExistence type="inferred from homology"/>
<evidence type="ECO:0000256" key="1">
    <source>
        <dbReference type="ARBA" id="ARBA00022448"/>
    </source>
</evidence>
<gene>
    <name evidence="7" type="ORF">ASZ90_003682</name>
</gene>
<keyword evidence="2" id="KW-0597">Phosphoprotein</keyword>
<dbReference type="EMBL" id="LNQE01000458">
    <property type="protein sequence ID" value="KUG26480.1"/>
    <property type="molecule type" value="Genomic_DNA"/>
</dbReference>
<dbReference type="GO" id="GO:0022900">
    <property type="term" value="P:electron transport chain"/>
    <property type="evidence" value="ECO:0007669"/>
    <property type="project" value="InterPro"/>
</dbReference>
<comment type="caution">
    <text evidence="7">The sequence shown here is derived from an EMBL/GenBank/DDBJ whole genome shotgun (WGS) entry which is preliminary data.</text>
</comment>
<dbReference type="SMART" id="SM00900">
    <property type="entry name" value="FMN_bind"/>
    <property type="match status" value="1"/>
</dbReference>
<name>A0A0W8G003_9ZZZZ</name>
<organism evidence="7">
    <name type="scientific">hydrocarbon metagenome</name>
    <dbReference type="NCBI Taxonomy" id="938273"/>
    <lineage>
        <taxon>unclassified sequences</taxon>
        <taxon>metagenomes</taxon>
        <taxon>ecological metagenomes</taxon>
    </lineage>
</organism>
<dbReference type="PIRSF" id="PIRSF006091">
    <property type="entry name" value="E_trnsport_RnfG"/>
    <property type="match status" value="1"/>
</dbReference>
<dbReference type="GO" id="GO:0005886">
    <property type="term" value="C:plasma membrane"/>
    <property type="evidence" value="ECO:0007669"/>
    <property type="project" value="InterPro"/>
</dbReference>